<evidence type="ECO:0000313" key="6">
    <source>
        <dbReference type="Proteomes" id="UP000504603"/>
    </source>
</evidence>
<keyword evidence="1 4" id="KW-0732">Signal</keyword>
<dbReference type="Proteomes" id="UP000504603">
    <property type="component" value="Unplaced"/>
</dbReference>
<evidence type="ECO:0000313" key="7">
    <source>
        <dbReference type="RefSeq" id="XP_022157821.1"/>
    </source>
</evidence>
<evidence type="ECO:0000259" key="5">
    <source>
        <dbReference type="SMART" id="SM00856"/>
    </source>
</evidence>
<dbReference type="InterPro" id="IPR006501">
    <property type="entry name" value="Pectinesterase_inhib_dom"/>
</dbReference>
<dbReference type="GO" id="GO:0046910">
    <property type="term" value="F:pectinesterase inhibitor activity"/>
    <property type="evidence" value="ECO:0007669"/>
    <property type="project" value="InterPro"/>
</dbReference>
<dbReference type="CDD" id="cd15797">
    <property type="entry name" value="PMEI"/>
    <property type="match status" value="1"/>
</dbReference>
<comment type="similarity">
    <text evidence="3">Belongs to the PMEI family.</text>
</comment>
<gene>
    <name evidence="7" type="primary">LOC111024439</name>
</gene>
<dbReference type="AlphaFoldDB" id="A0A6J1DZB1"/>
<dbReference type="KEGG" id="mcha:111024439"/>
<dbReference type="OrthoDB" id="764172at2759"/>
<evidence type="ECO:0000256" key="1">
    <source>
        <dbReference type="ARBA" id="ARBA00022729"/>
    </source>
</evidence>
<name>A0A6J1DZB1_MOMCH</name>
<dbReference type="Gene3D" id="1.20.140.40">
    <property type="entry name" value="Invertase/pectin methylesterase inhibitor family protein"/>
    <property type="match status" value="1"/>
</dbReference>
<keyword evidence="6" id="KW-1185">Reference proteome</keyword>
<dbReference type="InterPro" id="IPR052421">
    <property type="entry name" value="PCW_Enzyme_Inhibitor"/>
</dbReference>
<accession>A0A6J1DZB1</accession>
<dbReference type="Pfam" id="PF04043">
    <property type="entry name" value="PMEI"/>
    <property type="match status" value="1"/>
</dbReference>
<protein>
    <submittedName>
        <fullName evidence="7">Pectinesterase inhibitor-like</fullName>
    </submittedName>
</protein>
<dbReference type="InterPro" id="IPR034086">
    <property type="entry name" value="PMEI_plant"/>
</dbReference>
<dbReference type="PANTHER" id="PTHR36710">
    <property type="entry name" value="PECTINESTERASE INHIBITOR-LIKE"/>
    <property type="match status" value="1"/>
</dbReference>
<evidence type="ECO:0000256" key="4">
    <source>
        <dbReference type="SAM" id="SignalP"/>
    </source>
</evidence>
<reference evidence="7" key="1">
    <citation type="submission" date="2025-08" db="UniProtKB">
        <authorList>
            <consortium name="RefSeq"/>
        </authorList>
    </citation>
    <scope>IDENTIFICATION</scope>
</reference>
<dbReference type="SMART" id="SM00856">
    <property type="entry name" value="PMEI"/>
    <property type="match status" value="1"/>
</dbReference>
<dbReference type="GeneID" id="111024439"/>
<feature type="chain" id="PRO_5026702023" evidence="4">
    <location>
        <begin position="25"/>
        <end position="188"/>
    </location>
</feature>
<evidence type="ECO:0000256" key="3">
    <source>
        <dbReference type="ARBA" id="ARBA00038471"/>
    </source>
</evidence>
<feature type="domain" description="Pectinesterase inhibitor" evidence="5">
    <location>
        <begin position="28"/>
        <end position="176"/>
    </location>
</feature>
<dbReference type="RefSeq" id="XP_022157821.1">
    <property type="nucleotide sequence ID" value="XM_022302129.1"/>
</dbReference>
<dbReference type="PANTHER" id="PTHR36710:SF4">
    <property type="entry name" value="PLANT INVERTASE_PECTIN METHYLESTERASE INHIBITOR SUPERFAMILY PROTEIN"/>
    <property type="match status" value="1"/>
</dbReference>
<sequence>MAKSSVAVSSLILAFLLLQSHAEAEAGSENDVASTICPKTRNPVFCESVSKSAGRLGSPDLKTLATYTLILFLTKVVDSLKLAKSLAAEAEGTANPQLKERYISCSKAYQQALGDVGKAYKILASGDHNGLNLATSAVTTAVDDCDAEFKQPPADTSSLPRNGNTLKDLCSIISVMSQLLPGLWRSTQ</sequence>
<dbReference type="InterPro" id="IPR035513">
    <property type="entry name" value="Invertase/methylesterase_inhib"/>
</dbReference>
<evidence type="ECO:0000256" key="2">
    <source>
        <dbReference type="ARBA" id="ARBA00023157"/>
    </source>
</evidence>
<keyword evidence="2" id="KW-1015">Disulfide bond</keyword>
<proteinExistence type="inferred from homology"/>
<organism evidence="6 7">
    <name type="scientific">Momordica charantia</name>
    <name type="common">Bitter gourd</name>
    <name type="synonym">Balsam pear</name>
    <dbReference type="NCBI Taxonomy" id="3673"/>
    <lineage>
        <taxon>Eukaryota</taxon>
        <taxon>Viridiplantae</taxon>
        <taxon>Streptophyta</taxon>
        <taxon>Embryophyta</taxon>
        <taxon>Tracheophyta</taxon>
        <taxon>Spermatophyta</taxon>
        <taxon>Magnoliopsida</taxon>
        <taxon>eudicotyledons</taxon>
        <taxon>Gunneridae</taxon>
        <taxon>Pentapetalae</taxon>
        <taxon>rosids</taxon>
        <taxon>fabids</taxon>
        <taxon>Cucurbitales</taxon>
        <taxon>Cucurbitaceae</taxon>
        <taxon>Momordiceae</taxon>
        <taxon>Momordica</taxon>
    </lineage>
</organism>
<dbReference type="SUPFAM" id="SSF101148">
    <property type="entry name" value="Plant invertase/pectin methylesterase inhibitor"/>
    <property type="match status" value="1"/>
</dbReference>
<feature type="signal peptide" evidence="4">
    <location>
        <begin position="1"/>
        <end position="24"/>
    </location>
</feature>
<dbReference type="NCBIfam" id="TIGR01614">
    <property type="entry name" value="PME_inhib"/>
    <property type="match status" value="1"/>
</dbReference>